<organism evidence="2 3">
    <name type="scientific">Setaria viridis</name>
    <name type="common">Green bristlegrass</name>
    <name type="synonym">Setaria italica subsp. viridis</name>
    <dbReference type="NCBI Taxonomy" id="4556"/>
    <lineage>
        <taxon>Eukaryota</taxon>
        <taxon>Viridiplantae</taxon>
        <taxon>Streptophyta</taxon>
        <taxon>Embryophyta</taxon>
        <taxon>Tracheophyta</taxon>
        <taxon>Spermatophyta</taxon>
        <taxon>Magnoliopsida</taxon>
        <taxon>Liliopsida</taxon>
        <taxon>Poales</taxon>
        <taxon>Poaceae</taxon>
        <taxon>PACMAD clade</taxon>
        <taxon>Panicoideae</taxon>
        <taxon>Panicodae</taxon>
        <taxon>Paniceae</taxon>
        <taxon>Cenchrinae</taxon>
        <taxon>Setaria</taxon>
    </lineage>
</organism>
<reference evidence="2" key="1">
    <citation type="submission" date="2019-03" db="EMBL/GenBank/DDBJ databases">
        <title>WGS assembly of Setaria viridis.</title>
        <authorList>
            <person name="Huang P."/>
            <person name="Jenkins J."/>
            <person name="Grimwood J."/>
            <person name="Barry K."/>
            <person name="Healey A."/>
            <person name="Mamidi S."/>
            <person name="Sreedasyam A."/>
            <person name="Shu S."/>
            <person name="Feldman M."/>
            <person name="Wu J."/>
            <person name="Yu Y."/>
            <person name="Chen C."/>
            <person name="Johnson J."/>
            <person name="Rokhsar D."/>
            <person name="Baxter I."/>
            <person name="Schmutz J."/>
            <person name="Brutnell T."/>
            <person name="Kellogg E."/>
        </authorList>
    </citation>
    <scope>NUCLEOTIDE SEQUENCE [LARGE SCALE GENOMIC DNA]</scope>
</reference>
<dbReference type="EMBL" id="CM016558">
    <property type="protein sequence ID" value="TKW06668.1"/>
    <property type="molecule type" value="Genomic_DNA"/>
</dbReference>
<dbReference type="Gramene" id="TKW06668">
    <property type="protein sequence ID" value="TKW06668"/>
    <property type="gene ID" value="SEVIR_7G254301v2"/>
</dbReference>
<protein>
    <submittedName>
        <fullName evidence="2">Uncharacterized protein</fullName>
    </submittedName>
</protein>
<accession>A0A4U6TUB6</accession>
<keyword evidence="3" id="KW-1185">Reference proteome</keyword>
<evidence type="ECO:0000313" key="2">
    <source>
        <dbReference type="EMBL" id="TKW06668.1"/>
    </source>
</evidence>
<dbReference type="AlphaFoldDB" id="A0A4U6TUB6"/>
<feature type="compositionally biased region" description="Polar residues" evidence="1">
    <location>
        <begin position="44"/>
        <end position="53"/>
    </location>
</feature>
<name>A0A4U6TUB6_SETVI</name>
<proteinExistence type="predicted"/>
<gene>
    <name evidence="2" type="ORF">SEVIR_7G254301v2</name>
</gene>
<dbReference type="Proteomes" id="UP000298652">
    <property type="component" value="Chromosome 7"/>
</dbReference>
<feature type="region of interest" description="Disordered" evidence="1">
    <location>
        <begin position="40"/>
        <end position="63"/>
    </location>
</feature>
<evidence type="ECO:0000313" key="3">
    <source>
        <dbReference type="Proteomes" id="UP000298652"/>
    </source>
</evidence>
<sequence>MRPRAAEANENASPSVLCRYEPYRRKRRKCWEWNVDDADMEDASSPTLSQLKSGPSRPLSRPRCKFAPCSREVRSLGAGDGVLGVEGEEALRGGDMRIVAVQMRGLRVRLSRWR</sequence>
<evidence type="ECO:0000256" key="1">
    <source>
        <dbReference type="SAM" id="MobiDB-lite"/>
    </source>
</evidence>